<feature type="domain" description="SCP" evidence="1">
    <location>
        <begin position="237"/>
        <end position="350"/>
    </location>
</feature>
<dbReference type="Pfam" id="PF14504">
    <property type="entry name" value="CAP_assoc_N"/>
    <property type="match status" value="1"/>
</dbReference>
<reference evidence="4 6" key="2">
    <citation type="submission" date="2017-12" db="EMBL/GenBank/DDBJ databases">
        <title>Comparative Functional Genomics of Dry Heat Resistant strains isolated from the Viking Spacecraft.</title>
        <authorList>
            <person name="Seuylemezian A."/>
            <person name="Cooper K."/>
            <person name="Vaishampayan P."/>
        </authorList>
    </citation>
    <scope>NUCLEOTIDE SEQUENCE [LARGE SCALE GENOMIC DNA]</scope>
    <source>
        <strain evidence="4 6">ATCC 29669</strain>
    </source>
</reference>
<dbReference type="Proteomes" id="UP000234951">
    <property type="component" value="Unassembled WGS sequence"/>
</dbReference>
<proteinExistence type="predicted"/>
<evidence type="ECO:0000313" key="5">
    <source>
        <dbReference type="Proteomes" id="UP000234951"/>
    </source>
</evidence>
<dbReference type="EMBL" id="PGVD01000033">
    <property type="protein sequence ID" value="PLR96269.1"/>
    <property type="molecule type" value="Genomic_DNA"/>
</dbReference>
<dbReference type="InterPro" id="IPR035940">
    <property type="entry name" value="CAP_sf"/>
</dbReference>
<dbReference type="PANTHER" id="PTHR31157:SF26">
    <property type="entry name" value="SCP-LIKE EXTRACELLULAR PROTEIN"/>
    <property type="match status" value="1"/>
</dbReference>
<dbReference type="Gene3D" id="3.40.33.10">
    <property type="entry name" value="CAP"/>
    <property type="match status" value="1"/>
</dbReference>
<dbReference type="SUPFAM" id="SSF55797">
    <property type="entry name" value="PR-1-like"/>
    <property type="match status" value="1"/>
</dbReference>
<dbReference type="PANTHER" id="PTHR31157">
    <property type="entry name" value="SCP DOMAIN-CONTAINING PROTEIN"/>
    <property type="match status" value="1"/>
</dbReference>
<evidence type="ECO:0000313" key="6">
    <source>
        <dbReference type="Proteomes" id="UP000235114"/>
    </source>
</evidence>
<evidence type="ECO:0000259" key="1">
    <source>
        <dbReference type="Pfam" id="PF00188"/>
    </source>
</evidence>
<sequence length="354" mass="40217">MRTLIRILLIVSALLTFGLYLGLNGEKEKDILIHNDQPLSKEDLSLPDTDENQQSGVEAPKDGLAALMGQHSQTVQTALGAPDRRDLSFYDYEWWIYQDPENYIQVGIEADKVVTIYANGKDSNVQPFHIGQPIEEIYTSVLIEMYVNLEYDKGSYQFELSETDMNTRPLVKIGDYFAQLYIDKFTGSLSSVRYLDEKTLITHRPYELTYRGPLLEPKPLDETKSDLVEAGMEQQILDITNIIRSRHNAGPVTWDEKTAEVAVAHSKDMHDSGDFSHTSKTSGDLSDRLDAADVFYQLAGENIAANYIDAPEVVEGWLNSQGHRETLLNPDYTHLGVGVYERHYTQNFIQNWEK</sequence>
<dbReference type="OrthoDB" id="9783944at2"/>
<dbReference type="Proteomes" id="UP000235114">
    <property type="component" value="Unassembled WGS sequence"/>
</dbReference>
<dbReference type="InterPro" id="IPR014044">
    <property type="entry name" value="CAP_dom"/>
</dbReference>
<evidence type="ECO:0000313" key="3">
    <source>
        <dbReference type="EMBL" id="PLR84085.1"/>
    </source>
</evidence>
<feature type="domain" description="CAP-associated" evidence="2">
    <location>
        <begin position="68"/>
        <end position="206"/>
    </location>
</feature>
<accession>A0A2N5GNK1</accession>
<evidence type="ECO:0008006" key="7">
    <source>
        <dbReference type="Google" id="ProtNLM"/>
    </source>
</evidence>
<reference evidence="3 5" key="1">
    <citation type="submission" date="2017-11" db="EMBL/GenBank/DDBJ databases">
        <title>Comparitive Functional Genomics of Dry Heat Resistant strains isolated from the Viking Spacecraft.</title>
        <authorList>
            <person name="Seuylemezian A."/>
            <person name="Cooper K."/>
            <person name="Vaishampayan P."/>
        </authorList>
    </citation>
    <scope>NUCLEOTIDE SEQUENCE [LARGE SCALE GENOMIC DNA]</scope>
    <source>
        <strain evidence="3 5">M4.6</strain>
    </source>
</reference>
<protein>
    <recommendedName>
        <fullName evidence="7">CAP domain-containing protein</fullName>
    </recommendedName>
</protein>
<keyword evidence="6" id="KW-1185">Reference proteome</keyword>
<dbReference type="Pfam" id="PF00188">
    <property type="entry name" value="CAP"/>
    <property type="match status" value="1"/>
</dbReference>
<name>A0A2N5GNK1_9BACI</name>
<dbReference type="AlphaFoldDB" id="A0A2N5GNK1"/>
<dbReference type="CDD" id="cd05379">
    <property type="entry name" value="CAP_bacterial"/>
    <property type="match status" value="1"/>
</dbReference>
<evidence type="ECO:0000313" key="4">
    <source>
        <dbReference type="EMBL" id="PLR96269.1"/>
    </source>
</evidence>
<dbReference type="InterPro" id="IPR029410">
    <property type="entry name" value="CAP_assoc"/>
</dbReference>
<organism evidence="3 5">
    <name type="scientific">Bacillus canaveralius</name>
    <dbReference type="NCBI Taxonomy" id="1403243"/>
    <lineage>
        <taxon>Bacteria</taxon>
        <taxon>Bacillati</taxon>
        <taxon>Bacillota</taxon>
        <taxon>Bacilli</taxon>
        <taxon>Bacillales</taxon>
        <taxon>Bacillaceae</taxon>
        <taxon>Bacillus</taxon>
    </lineage>
</organism>
<evidence type="ECO:0000259" key="2">
    <source>
        <dbReference type="Pfam" id="PF14504"/>
    </source>
</evidence>
<dbReference type="EMBL" id="PGVA01000014">
    <property type="protein sequence ID" value="PLR84085.1"/>
    <property type="molecule type" value="Genomic_DNA"/>
</dbReference>
<dbReference type="RefSeq" id="WP_101576493.1">
    <property type="nucleotide sequence ID" value="NZ_PGVA01000014.1"/>
</dbReference>
<gene>
    <name evidence="3" type="ORF">CU635_07210</name>
    <name evidence="4" type="ORF">CVD25_12795</name>
</gene>
<comment type="caution">
    <text evidence="3">The sequence shown here is derived from an EMBL/GenBank/DDBJ whole genome shotgun (WGS) entry which is preliminary data.</text>
</comment>